<name>A0A7S4N438_9EUKA</name>
<dbReference type="EMBL" id="HBKR01000851">
    <property type="protein sequence ID" value="CAE2264726.1"/>
    <property type="molecule type" value="Transcribed_RNA"/>
</dbReference>
<accession>A0A7S4N438</accession>
<gene>
    <name evidence="4" type="ORF">NAES01612_LOCUS499</name>
</gene>
<dbReference type="PANTHER" id="PTHR12857:SF0">
    <property type="entry name" value="CXXC MOTIF CONTAINING ZINC BINDING PROTEIN"/>
    <property type="match status" value="1"/>
</dbReference>
<reference evidence="4" key="1">
    <citation type="submission" date="2021-01" db="EMBL/GenBank/DDBJ databases">
        <authorList>
            <person name="Corre E."/>
            <person name="Pelletier E."/>
            <person name="Niang G."/>
            <person name="Scheremetjew M."/>
            <person name="Finn R."/>
            <person name="Kale V."/>
            <person name="Holt S."/>
            <person name="Cochrane G."/>
            <person name="Meng A."/>
            <person name="Brown T."/>
            <person name="Cohen L."/>
        </authorList>
    </citation>
    <scope>NUCLEOTIDE SEQUENCE</scope>
    <source>
        <strain evidence="4">SoJaBio B1-5/56/2</strain>
    </source>
</reference>
<dbReference type="Pfam" id="PF05907">
    <property type="entry name" value="CXXC_Zn-b_euk"/>
    <property type="match status" value="1"/>
</dbReference>
<evidence type="ECO:0000313" key="4">
    <source>
        <dbReference type="EMBL" id="CAE2264726.1"/>
    </source>
</evidence>
<evidence type="ECO:0000256" key="2">
    <source>
        <dbReference type="ARBA" id="ARBA00022723"/>
    </source>
</evidence>
<dbReference type="SUPFAM" id="SSF141678">
    <property type="entry name" value="MAL13P1.257-like"/>
    <property type="match status" value="1"/>
</dbReference>
<dbReference type="InterPro" id="IPR008584">
    <property type="entry name" value="CXXC_Zn-binding_euk"/>
</dbReference>
<proteinExistence type="inferred from homology"/>
<dbReference type="PANTHER" id="PTHR12857">
    <property type="entry name" value="CXXC MOTIF CONTAINING ZINC BINDING PROTEIN"/>
    <property type="match status" value="1"/>
</dbReference>
<protein>
    <submittedName>
        <fullName evidence="4">Uncharacterized protein</fullName>
    </submittedName>
</protein>
<dbReference type="GO" id="GO:0008270">
    <property type="term" value="F:zinc ion binding"/>
    <property type="evidence" value="ECO:0007669"/>
    <property type="project" value="TreeGrafter"/>
</dbReference>
<evidence type="ECO:0000256" key="3">
    <source>
        <dbReference type="ARBA" id="ARBA00022833"/>
    </source>
</evidence>
<organism evidence="4">
    <name type="scientific">Paramoeba aestuarina</name>
    <dbReference type="NCBI Taxonomy" id="180227"/>
    <lineage>
        <taxon>Eukaryota</taxon>
        <taxon>Amoebozoa</taxon>
        <taxon>Discosea</taxon>
        <taxon>Flabellinia</taxon>
        <taxon>Dactylopodida</taxon>
        <taxon>Paramoebidae</taxon>
        <taxon>Paramoeba</taxon>
    </lineage>
</organism>
<keyword evidence="3" id="KW-0862">Zinc</keyword>
<sequence length="148" mass="16977">MPKFTLFLNCELENLCDLTPDEDTRWYLKFRCSHCSEETPKWVYINAQEQHQHGRGKFNLLITCQFCKRTHTADVVKQTPYSGSGFSPVAVFECRGITPIAYDPRVGWTAKHPVSDKVFEVDLGDDFADYDDDEGEAVGIYEVKSKIE</sequence>
<comment type="similarity">
    <text evidence="1">Belongs to the UPF0587 family.</text>
</comment>
<evidence type="ECO:0000256" key="1">
    <source>
        <dbReference type="ARBA" id="ARBA00007818"/>
    </source>
</evidence>
<keyword evidence="2" id="KW-0479">Metal-binding</keyword>
<dbReference type="AlphaFoldDB" id="A0A7S4N438"/>